<protein>
    <submittedName>
        <fullName evidence="2">Uncharacterized protein</fullName>
    </submittedName>
</protein>
<reference evidence="2 3" key="2">
    <citation type="journal article" date="2023" name="Mol. Biol. Evol.">
        <title>Genomics of Secondarily Temperate Adaptation in the Only Non-Antarctic Icefish.</title>
        <authorList>
            <person name="Rivera-Colon A.G."/>
            <person name="Rayamajhi N."/>
            <person name="Minhas B.F."/>
            <person name="Madrigal G."/>
            <person name="Bilyk K.T."/>
            <person name="Yoon V."/>
            <person name="Hune M."/>
            <person name="Gregory S."/>
            <person name="Cheng C.H.C."/>
            <person name="Catchen J.M."/>
        </authorList>
    </citation>
    <scope>NUCLEOTIDE SEQUENCE [LARGE SCALE GENOMIC DNA]</scope>
    <source>
        <strain evidence="2">JMC-PN-2008</strain>
    </source>
</reference>
<feature type="region of interest" description="Disordered" evidence="1">
    <location>
        <begin position="142"/>
        <end position="170"/>
    </location>
</feature>
<feature type="compositionally biased region" description="Basic and acidic residues" evidence="1">
    <location>
        <begin position="237"/>
        <end position="251"/>
    </location>
</feature>
<feature type="region of interest" description="Disordered" evidence="1">
    <location>
        <begin position="65"/>
        <end position="88"/>
    </location>
</feature>
<evidence type="ECO:0000313" key="2">
    <source>
        <dbReference type="EMBL" id="KAK5853551.1"/>
    </source>
</evidence>
<evidence type="ECO:0000313" key="3">
    <source>
        <dbReference type="Proteomes" id="UP001346869"/>
    </source>
</evidence>
<proteinExistence type="predicted"/>
<keyword evidence="3" id="KW-1185">Reference proteome</keyword>
<dbReference type="EMBL" id="JAUZQC010000019">
    <property type="protein sequence ID" value="KAK5853551.1"/>
    <property type="molecule type" value="Genomic_DNA"/>
</dbReference>
<feature type="region of interest" description="Disordered" evidence="1">
    <location>
        <begin position="207"/>
        <end position="251"/>
    </location>
</feature>
<sequence>MASSGPPALEHLLTRVTRWFTGFAGGSLWPVTNLRPDAATPAEDLFLPDYEDMVGADEADAADGLQEAQDEPQGGDGDSEQPPPAAPSPVYYPVPYAVPYAVLYAVPYSVPYAVPYPYYAPWSNPYAYPYASPFADPHAYPQAAPAYPQAPPAYNDPPYDAYPSDDDNNHAREELFRRYFDEPLAEDEDEEIDVVGLDFPVLDVEDIGPISLEDSSEVSIDSSTKRCREDSEEEEESPAKRPRWSEDSDSD</sequence>
<dbReference type="Proteomes" id="UP001346869">
    <property type="component" value="Unassembled WGS sequence"/>
</dbReference>
<comment type="caution">
    <text evidence="2">The sequence shown here is derived from an EMBL/GenBank/DDBJ whole genome shotgun (WGS) entry which is preliminary data.</text>
</comment>
<reference evidence="2 3" key="1">
    <citation type="journal article" date="2023" name="Genes (Basel)">
        <title>Chromosome-Level Genome Assembly and Circadian Gene Repertoire of the Patagonia Blennie Eleginops maclovinus-The Closest Ancestral Proxy of Antarctic Cryonotothenioids.</title>
        <authorList>
            <person name="Cheng C.C."/>
            <person name="Rivera-Colon A.G."/>
            <person name="Minhas B.F."/>
            <person name="Wilson L."/>
            <person name="Rayamajhi N."/>
            <person name="Vargas-Chacoff L."/>
            <person name="Catchen J.M."/>
        </authorList>
    </citation>
    <scope>NUCLEOTIDE SEQUENCE [LARGE SCALE GENOMIC DNA]</scope>
    <source>
        <strain evidence="2">JMC-PN-2008</strain>
    </source>
</reference>
<gene>
    <name evidence="2" type="ORF">PBY51_014694</name>
</gene>
<name>A0AAN7X2X2_ELEMC</name>
<organism evidence="2 3">
    <name type="scientific">Eleginops maclovinus</name>
    <name type="common">Patagonian blennie</name>
    <name type="synonym">Eleginus maclovinus</name>
    <dbReference type="NCBI Taxonomy" id="56733"/>
    <lineage>
        <taxon>Eukaryota</taxon>
        <taxon>Metazoa</taxon>
        <taxon>Chordata</taxon>
        <taxon>Craniata</taxon>
        <taxon>Vertebrata</taxon>
        <taxon>Euteleostomi</taxon>
        <taxon>Actinopterygii</taxon>
        <taxon>Neopterygii</taxon>
        <taxon>Teleostei</taxon>
        <taxon>Neoteleostei</taxon>
        <taxon>Acanthomorphata</taxon>
        <taxon>Eupercaria</taxon>
        <taxon>Perciformes</taxon>
        <taxon>Notothenioidei</taxon>
        <taxon>Eleginopidae</taxon>
        <taxon>Eleginops</taxon>
    </lineage>
</organism>
<accession>A0AAN7X2X2</accession>
<evidence type="ECO:0000256" key="1">
    <source>
        <dbReference type="SAM" id="MobiDB-lite"/>
    </source>
</evidence>
<dbReference type="AlphaFoldDB" id="A0AAN7X2X2"/>